<proteinExistence type="predicted"/>
<name>A0A655X9I5_VIBCL</name>
<reference evidence="2 3" key="1">
    <citation type="submission" date="2015-07" db="EMBL/GenBank/DDBJ databases">
        <authorList>
            <consortium name="Pathogen Informatics"/>
        </authorList>
    </citation>
    <scope>NUCLEOTIDE SEQUENCE [LARGE SCALE GENOMIC DNA]</scope>
    <source>
        <strain evidence="2 3">A325</strain>
    </source>
</reference>
<evidence type="ECO:0000313" key="3">
    <source>
        <dbReference type="Proteomes" id="UP000046067"/>
    </source>
</evidence>
<keyword evidence="1" id="KW-1133">Transmembrane helix</keyword>
<dbReference type="Proteomes" id="UP000046067">
    <property type="component" value="Unassembled WGS sequence"/>
</dbReference>
<evidence type="ECO:0000313" key="2">
    <source>
        <dbReference type="EMBL" id="CSC08399.1"/>
    </source>
</evidence>
<dbReference type="EMBL" id="CWQJ01000009">
    <property type="protein sequence ID" value="CSC08399.1"/>
    <property type="molecule type" value="Genomic_DNA"/>
</dbReference>
<accession>A0A655X9I5</accession>
<sequence>MQSTSATHAFRMFGGCNGIDLLAVVAIHVIVRAMSVARRDALRDTCRNKMLPQPEAINR</sequence>
<feature type="transmembrane region" description="Helical" evidence="1">
    <location>
        <begin position="12"/>
        <end position="31"/>
    </location>
</feature>
<organism evidence="2 3">
    <name type="scientific">Vibrio cholerae</name>
    <dbReference type="NCBI Taxonomy" id="666"/>
    <lineage>
        <taxon>Bacteria</taxon>
        <taxon>Pseudomonadati</taxon>
        <taxon>Pseudomonadota</taxon>
        <taxon>Gammaproteobacteria</taxon>
        <taxon>Vibrionales</taxon>
        <taxon>Vibrionaceae</taxon>
        <taxon>Vibrio</taxon>
    </lineage>
</organism>
<protein>
    <submittedName>
        <fullName evidence="2">Uncharacterized protein</fullName>
    </submittedName>
</protein>
<evidence type="ECO:0000256" key="1">
    <source>
        <dbReference type="SAM" id="Phobius"/>
    </source>
</evidence>
<keyword evidence="1" id="KW-0812">Transmembrane</keyword>
<gene>
    <name evidence="2" type="ORF">ERS013201_01729</name>
</gene>
<dbReference type="AlphaFoldDB" id="A0A655X9I5"/>
<keyword evidence="1" id="KW-0472">Membrane</keyword>